<dbReference type="InterPro" id="IPR001888">
    <property type="entry name" value="Transposase_1"/>
</dbReference>
<dbReference type="Gene3D" id="1.10.10.10">
    <property type="entry name" value="Winged helix-like DNA-binding domain superfamily/Winged helix DNA-binding domain"/>
    <property type="match status" value="1"/>
</dbReference>
<sequence>KKKVSEYAKTQKYNNALVEVGDYTLEDEERSGRPSELNLSELRRVVKTNPSQSTWKLASTLGVHSSTIASGLKKLGMKKKLGRYEPHYLEPVDRDRRVDACLILLNLHKGNRWLEHLFTGDEKWIYYNNLHRKAQWVSLGETPKKVPKDVHPKKVMLSIWWDVRGPVLWQLLDEGATATAILYTQQLRDLKRIVDQRGKSLRTRAQAETELTSYFASRQPAFWWDGIYKLPER</sequence>
<dbReference type="InterPro" id="IPR052709">
    <property type="entry name" value="Transposase-MT_Hybrid"/>
</dbReference>
<dbReference type="AlphaFoldDB" id="A0A2G9UZI6"/>
<dbReference type="Pfam" id="PF01359">
    <property type="entry name" value="Transposase_1"/>
    <property type="match status" value="1"/>
</dbReference>
<dbReference type="InterPro" id="IPR036388">
    <property type="entry name" value="WH-like_DNA-bd_sf"/>
</dbReference>
<organism evidence="1 2">
    <name type="scientific">Teladorsagia circumcincta</name>
    <name type="common">Brown stomach worm</name>
    <name type="synonym">Ostertagia circumcincta</name>
    <dbReference type="NCBI Taxonomy" id="45464"/>
    <lineage>
        <taxon>Eukaryota</taxon>
        <taxon>Metazoa</taxon>
        <taxon>Ecdysozoa</taxon>
        <taxon>Nematoda</taxon>
        <taxon>Chromadorea</taxon>
        <taxon>Rhabditida</taxon>
        <taxon>Rhabditina</taxon>
        <taxon>Rhabditomorpha</taxon>
        <taxon>Strongyloidea</taxon>
        <taxon>Trichostrongylidae</taxon>
        <taxon>Teladorsagia</taxon>
    </lineage>
</organism>
<dbReference type="PANTHER" id="PTHR46060:SF1">
    <property type="entry name" value="MARINER MOS1 TRANSPOSASE-LIKE PROTEIN"/>
    <property type="match status" value="1"/>
</dbReference>
<name>A0A2G9UZI6_TELCI</name>
<keyword evidence="2" id="KW-1185">Reference proteome</keyword>
<evidence type="ECO:0000313" key="2">
    <source>
        <dbReference type="Proteomes" id="UP000230423"/>
    </source>
</evidence>
<dbReference type="InterPro" id="IPR036397">
    <property type="entry name" value="RNaseH_sf"/>
</dbReference>
<protein>
    <submittedName>
        <fullName evidence="1">Transposase</fullName>
    </submittedName>
</protein>
<accession>A0A2G9UZI6</accession>
<dbReference type="OrthoDB" id="10018757at2759"/>
<dbReference type="GO" id="GO:0003676">
    <property type="term" value="F:nucleic acid binding"/>
    <property type="evidence" value="ECO:0007669"/>
    <property type="project" value="InterPro"/>
</dbReference>
<dbReference type="Proteomes" id="UP000230423">
    <property type="component" value="Unassembled WGS sequence"/>
</dbReference>
<dbReference type="Gene3D" id="3.30.420.10">
    <property type="entry name" value="Ribonuclease H-like superfamily/Ribonuclease H"/>
    <property type="match status" value="1"/>
</dbReference>
<proteinExistence type="predicted"/>
<gene>
    <name evidence="1" type="ORF">TELCIR_02304</name>
</gene>
<feature type="non-terminal residue" evidence="1">
    <location>
        <position position="1"/>
    </location>
</feature>
<evidence type="ECO:0000313" key="1">
    <source>
        <dbReference type="EMBL" id="PIO75635.1"/>
    </source>
</evidence>
<dbReference type="PANTHER" id="PTHR46060">
    <property type="entry name" value="MARINER MOS1 TRANSPOSASE-LIKE PROTEIN"/>
    <property type="match status" value="1"/>
</dbReference>
<dbReference type="EMBL" id="KZ345120">
    <property type="protein sequence ID" value="PIO75635.1"/>
    <property type="molecule type" value="Genomic_DNA"/>
</dbReference>
<reference evidence="1 2" key="1">
    <citation type="submission" date="2015-09" db="EMBL/GenBank/DDBJ databases">
        <title>Draft genome of the parasitic nematode Teladorsagia circumcincta isolate WARC Sus (inbred).</title>
        <authorList>
            <person name="Mitreva M."/>
        </authorList>
    </citation>
    <scope>NUCLEOTIDE SEQUENCE [LARGE SCALE GENOMIC DNA]</scope>
    <source>
        <strain evidence="1 2">S</strain>
    </source>
</reference>